<evidence type="ECO:0000256" key="1">
    <source>
        <dbReference type="SAM" id="Phobius"/>
    </source>
</evidence>
<keyword evidence="1" id="KW-0812">Transmembrane</keyword>
<dbReference type="AlphaFoldDB" id="A0A1M7G1T5"/>
<keyword evidence="1" id="KW-0472">Membrane</keyword>
<reference evidence="3" key="1">
    <citation type="submission" date="2016-11" db="EMBL/GenBank/DDBJ databases">
        <authorList>
            <person name="Varghese N."/>
            <person name="Submissions S."/>
        </authorList>
    </citation>
    <scope>NUCLEOTIDE SEQUENCE [LARGE SCALE GENOMIC DNA]</scope>
    <source>
        <strain evidence="3">DSM 18802</strain>
    </source>
</reference>
<dbReference type="EMBL" id="FRCR01000001">
    <property type="protein sequence ID" value="SHM10038.1"/>
    <property type="molecule type" value="Genomic_DNA"/>
</dbReference>
<feature type="transmembrane region" description="Helical" evidence="1">
    <location>
        <begin position="42"/>
        <end position="61"/>
    </location>
</feature>
<keyword evidence="1" id="KW-1133">Transmembrane helix</keyword>
<proteinExistence type="predicted"/>
<dbReference type="Proteomes" id="UP000184375">
    <property type="component" value="Unassembled WGS sequence"/>
</dbReference>
<sequence>MKLDAISEIISQEAVKSVQDFGFILTVSGKNFAGQYFLSADLAVSTLFIYLLQQIFLRFFLVTK</sequence>
<evidence type="ECO:0000313" key="3">
    <source>
        <dbReference type="Proteomes" id="UP000184375"/>
    </source>
</evidence>
<organism evidence="2 3">
    <name type="scientific">Caldanaerovirga acetigignens</name>
    <dbReference type="NCBI Taxonomy" id="447595"/>
    <lineage>
        <taxon>Bacteria</taxon>
        <taxon>Bacillati</taxon>
        <taxon>Bacillota</taxon>
        <taxon>Clostridia</taxon>
        <taxon>Thermosediminibacterales</taxon>
        <taxon>Thermosediminibacteraceae</taxon>
        <taxon>Caldanaerovirga</taxon>
    </lineage>
</organism>
<protein>
    <submittedName>
        <fullName evidence="2">Uncharacterized protein</fullName>
    </submittedName>
</protein>
<gene>
    <name evidence="2" type="ORF">SAMN05660826_00233</name>
</gene>
<dbReference type="STRING" id="447595.SAMN05660826_00233"/>
<accession>A0A1M7G1T5</accession>
<keyword evidence="3" id="KW-1185">Reference proteome</keyword>
<evidence type="ECO:0000313" key="2">
    <source>
        <dbReference type="EMBL" id="SHM10038.1"/>
    </source>
</evidence>
<name>A0A1M7G1T5_9FIRM</name>